<dbReference type="GO" id="GO:0016491">
    <property type="term" value="F:oxidoreductase activity"/>
    <property type="evidence" value="ECO:0007669"/>
    <property type="project" value="UniProtKB-KW"/>
</dbReference>
<evidence type="ECO:0000313" key="8">
    <source>
        <dbReference type="Proteomes" id="UP001055115"/>
    </source>
</evidence>
<accession>A0AA37PHC1</accession>
<evidence type="ECO:0000313" key="7">
    <source>
        <dbReference type="EMBL" id="GKT52331.1"/>
    </source>
</evidence>
<dbReference type="GeneID" id="73333314"/>
<keyword evidence="8" id="KW-1185">Reference proteome</keyword>
<dbReference type="Proteomes" id="UP001055115">
    <property type="component" value="Unassembled WGS sequence"/>
</dbReference>
<dbReference type="InterPro" id="IPR016169">
    <property type="entry name" value="FAD-bd_PCMH_sub2"/>
</dbReference>
<protein>
    <submittedName>
        <fullName evidence="7">FAD-linked oxidoreductase azaL</fullName>
    </submittedName>
</protein>
<evidence type="ECO:0000256" key="3">
    <source>
        <dbReference type="ARBA" id="ARBA00022630"/>
    </source>
</evidence>
<organism evidence="7 8">
    <name type="scientific">Colletotrichum spaethianum</name>
    <dbReference type="NCBI Taxonomy" id="700344"/>
    <lineage>
        <taxon>Eukaryota</taxon>
        <taxon>Fungi</taxon>
        <taxon>Dikarya</taxon>
        <taxon>Ascomycota</taxon>
        <taxon>Pezizomycotina</taxon>
        <taxon>Sordariomycetes</taxon>
        <taxon>Hypocreomycetidae</taxon>
        <taxon>Glomerellales</taxon>
        <taxon>Glomerellaceae</taxon>
        <taxon>Colletotrichum</taxon>
        <taxon>Colletotrichum spaethianum species complex</taxon>
    </lineage>
</organism>
<dbReference type="PANTHER" id="PTHR42973:SF39">
    <property type="entry name" value="FAD-BINDING PCMH-TYPE DOMAIN-CONTAINING PROTEIN"/>
    <property type="match status" value="1"/>
</dbReference>
<dbReference type="RefSeq" id="XP_049134681.1">
    <property type="nucleotide sequence ID" value="XM_049278724.1"/>
</dbReference>
<keyword evidence="3" id="KW-0285">Flavoprotein</keyword>
<evidence type="ECO:0000256" key="4">
    <source>
        <dbReference type="ARBA" id="ARBA00022827"/>
    </source>
</evidence>
<evidence type="ECO:0000259" key="6">
    <source>
        <dbReference type="Pfam" id="PF01565"/>
    </source>
</evidence>
<dbReference type="Pfam" id="PF01565">
    <property type="entry name" value="FAD_binding_4"/>
    <property type="match status" value="1"/>
</dbReference>
<comment type="caution">
    <text evidence="7">The sequence shown here is derived from an EMBL/GenBank/DDBJ whole genome shotgun (WGS) entry which is preliminary data.</text>
</comment>
<dbReference type="InterPro" id="IPR050416">
    <property type="entry name" value="FAD-linked_Oxidoreductase"/>
</dbReference>
<dbReference type="AlphaFoldDB" id="A0AA37PHC1"/>
<dbReference type="Gene3D" id="3.30.465.10">
    <property type="match status" value="1"/>
</dbReference>
<sequence length="123" mass="13248">MLSFKDLEYDSVKKIATVGASATWFEVVSFMERVDPEYSVPAARTPSIGVAGSILNGGLSWMSTEYGGISDPINFLDAEVVKYDGTVIMASKEPDLLWALRGGGSGFGGGYNKQCQYWSATDD</sequence>
<dbReference type="PANTHER" id="PTHR42973">
    <property type="entry name" value="BINDING OXIDOREDUCTASE, PUTATIVE (AFU_ORTHOLOGUE AFUA_1G17690)-RELATED"/>
    <property type="match status" value="1"/>
</dbReference>
<evidence type="ECO:0000256" key="1">
    <source>
        <dbReference type="ARBA" id="ARBA00001974"/>
    </source>
</evidence>
<dbReference type="InterPro" id="IPR036318">
    <property type="entry name" value="FAD-bd_PCMH-like_sf"/>
</dbReference>
<dbReference type="SUPFAM" id="SSF56176">
    <property type="entry name" value="FAD-binding/transporter-associated domain-like"/>
    <property type="match status" value="1"/>
</dbReference>
<evidence type="ECO:0000256" key="5">
    <source>
        <dbReference type="ARBA" id="ARBA00023002"/>
    </source>
</evidence>
<keyword evidence="4" id="KW-0274">FAD</keyword>
<proteinExistence type="inferred from homology"/>
<gene>
    <name evidence="7" type="ORF">ColSpa_12512</name>
</gene>
<reference evidence="7 8" key="1">
    <citation type="submission" date="2022-03" db="EMBL/GenBank/DDBJ databases">
        <title>Genome data of Colletotrichum spp.</title>
        <authorList>
            <person name="Utami Y.D."/>
            <person name="Hiruma K."/>
        </authorList>
    </citation>
    <scope>NUCLEOTIDE SEQUENCE [LARGE SCALE GENOMIC DNA]</scope>
    <source>
        <strain evidence="7 8">MAFF 239500</strain>
    </source>
</reference>
<dbReference type="EMBL" id="BQXU01000065">
    <property type="protein sequence ID" value="GKT52331.1"/>
    <property type="molecule type" value="Genomic_DNA"/>
</dbReference>
<feature type="domain" description="FAD linked oxidase N-terminal" evidence="6">
    <location>
        <begin position="4"/>
        <end position="89"/>
    </location>
</feature>
<comment type="cofactor">
    <cofactor evidence="1">
        <name>FAD</name>
        <dbReference type="ChEBI" id="CHEBI:57692"/>
    </cofactor>
</comment>
<keyword evidence="5" id="KW-0560">Oxidoreductase</keyword>
<evidence type="ECO:0000256" key="2">
    <source>
        <dbReference type="ARBA" id="ARBA00005466"/>
    </source>
</evidence>
<dbReference type="GO" id="GO:0050660">
    <property type="term" value="F:flavin adenine dinucleotide binding"/>
    <property type="evidence" value="ECO:0007669"/>
    <property type="project" value="InterPro"/>
</dbReference>
<name>A0AA37PHC1_9PEZI</name>
<comment type="similarity">
    <text evidence="2">Belongs to the oxygen-dependent FAD-linked oxidoreductase family.</text>
</comment>
<dbReference type="InterPro" id="IPR006094">
    <property type="entry name" value="Oxid_FAD_bind_N"/>
</dbReference>